<evidence type="ECO:0000313" key="3">
    <source>
        <dbReference type="Proteomes" id="UP001190700"/>
    </source>
</evidence>
<comment type="caution">
    <text evidence="2">The sequence shown here is derived from an EMBL/GenBank/DDBJ whole genome shotgun (WGS) entry which is preliminary data.</text>
</comment>
<gene>
    <name evidence="2" type="ORF">CYMTET_3920</name>
</gene>
<dbReference type="EMBL" id="LGRX02000428">
    <property type="protein sequence ID" value="KAK3288608.1"/>
    <property type="molecule type" value="Genomic_DNA"/>
</dbReference>
<dbReference type="AlphaFoldDB" id="A0AAE0H2A2"/>
<reference evidence="2 3" key="1">
    <citation type="journal article" date="2015" name="Genome Biol. Evol.">
        <title>Comparative Genomics of a Bacterivorous Green Alga Reveals Evolutionary Causalities and Consequences of Phago-Mixotrophic Mode of Nutrition.</title>
        <authorList>
            <person name="Burns J.A."/>
            <person name="Paasch A."/>
            <person name="Narechania A."/>
            <person name="Kim E."/>
        </authorList>
    </citation>
    <scope>NUCLEOTIDE SEQUENCE [LARGE SCALE GENOMIC DNA]</scope>
    <source>
        <strain evidence="2 3">PLY_AMNH</strain>
    </source>
</reference>
<evidence type="ECO:0000313" key="2">
    <source>
        <dbReference type="EMBL" id="KAK3288608.1"/>
    </source>
</evidence>
<evidence type="ECO:0000256" key="1">
    <source>
        <dbReference type="SAM" id="MobiDB-lite"/>
    </source>
</evidence>
<dbReference type="Proteomes" id="UP001190700">
    <property type="component" value="Unassembled WGS sequence"/>
</dbReference>
<organism evidence="2 3">
    <name type="scientific">Cymbomonas tetramitiformis</name>
    <dbReference type="NCBI Taxonomy" id="36881"/>
    <lineage>
        <taxon>Eukaryota</taxon>
        <taxon>Viridiplantae</taxon>
        <taxon>Chlorophyta</taxon>
        <taxon>Pyramimonadophyceae</taxon>
        <taxon>Pyramimonadales</taxon>
        <taxon>Pyramimonadaceae</taxon>
        <taxon>Cymbomonas</taxon>
    </lineage>
</organism>
<accession>A0AAE0H2A2</accession>
<sequence length="129" mass="14599">MKRQSLRLMATSKRASPVPGPNASTAIKRSCTLALSPPLLRYMYANNTELQSHLYGLLNDTDLALLSLTCKLVLRSVVDYYEVQARGEDTESSALWNRERRIRLSECFGSLELQRFYATTIQCNRPLGI</sequence>
<keyword evidence="3" id="KW-1185">Reference proteome</keyword>
<name>A0AAE0H2A2_9CHLO</name>
<proteinExistence type="predicted"/>
<feature type="region of interest" description="Disordered" evidence="1">
    <location>
        <begin position="1"/>
        <end position="23"/>
    </location>
</feature>
<protein>
    <submittedName>
        <fullName evidence="2">Uncharacterized protein</fullName>
    </submittedName>
</protein>